<keyword evidence="2" id="KW-1185">Reference proteome</keyword>
<gene>
    <name evidence="1" type="ORF">ALP8811_02674</name>
</gene>
<evidence type="ECO:0000313" key="2">
    <source>
        <dbReference type="Proteomes" id="UP000244911"/>
    </source>
</evidence>
<sequence length="120" mass="12857">MKQDISYNGELSPLAPHHVVLQGIAGACDNTRNISIHQEECAVPSTPWTRQNSFNDALKLEGVERISNAGLRVEGYFDALDSDPAVAHAIFAHKVGAAGLAELRNQAPNGRLIVSTEILG</sequence>
<dbReference type="AlphaFoldDB" id="A0A2R8ARQ5"/>
<proteinExistence type="predicted"/>
<protein>
    <submittedName>
        <fullName evidence="1">Uncharacterized protein</fullName>
    </submittedName>
</protein>
<accession>A0A2R8ARQ5</accession>
<dbReference type="Proteomes" id="UP000244911">
    <property type="component" value="Unassembled WGS sequence"/>
</dbReference>
<evidence type="ECO:0000313" key="1">
    <source>
        <dbReference type="EMBL" id="SPF78743.1"/>
    </source>
</evidence>
<dbReference type="OrthoDB" id="9796919at2"/>
<organism evidence="1 2">
    <name type="scientific">Aliiroseovarius pelagivivens</name>
    <dbReference type="NCBI Taxonomy" id="1639690"/>
    <lineage>
        <taxon>Bacteria</taxon>
        <taxon>Pseudomonadati</taxon>
        <taxon>Pseudomonadota</taxon>
        <taxon>Alphaproteobacteria</taxon>
        <taxon>Rhodobacterales</taxon>
        <taxon>Paracoccaceae</taxon>
        <taxon>Aliiroseovarius</taxon>
    </lineage>
</organism>
<dbReference type="RefSeq" id="WP_146184029.1">
    <property type="nucleotide sequence ID" value="NZ_OMOI01000002.1"/>
</dbReference>
<name>A0A2R8ARQ5_9RHOB</name>
<dbReference type="PROSITE" id="PS51257">
    <property type="entry name" value="PROKAR_LIPOPROTEIN"/>
    <property type="match status" value="1"/>
</dbReference>
<reference evidence="1 2" key="1">
    <citation type="submission" date="2018-03" db="EMBL/GenBank/DDBJ databases">
        <authorList>
            <person name="Keele B.F."/>
        </authorList>
    </citation>
    <scope>NUCLEOTIDE SEQUENCE [LARGE SCALE GENOMIC DNA]</scope>
    <source>
        <strain evidence="1 2">CECT 8811</strain>
    </source>
</reference>
<dbReference type="EMBL" id="OMOI01000002">
    <property type="protein sequence ID" value="SPF78743.1"/>
    <property type="molecule type" value="Genomic_DNA"/>
</dbReference>